<dbReference type="InterPro" id="IPR008274">
    <property type="entry name" value="AldOxase/xan_DH_MoCoBD1"/>
</dbReference>
<sequence>MEMNVIGKAIPKVDAWAKVKGKTVYADDFSMPGMLYAKVLRSKYPAAKILAIDTSKAEKLPGVHAVLTAKDVPNNNLRAKFGQSTDVGAQFEGLYRVLAEGKVRFLGEPVALVAAESLKIAEEALELIDVTYEPLPGVFDPLEALKPDAYPVGENESNIVSQFKIRKGDVEKGFAECDVIIENTYRVPFVDHAYLEPESGVAWMDEDGVINIRVSTQVIEHFRTVAEVLGLPQNKVRVIGTWLGGGFGGKEDITVESFLALLVWKTGRPVKLTYTREESLLAHSKRHPFIMKYKTGATKDGRIIALEAELIADAGAYTYLTPWVLLYATVNAAGPYDIPNVKVDSVAVLTNNPFTSANRGFGAIQPNVAYESQVDELARVLRMDPLTIRQKNCLREGGSLATGFTFDRYVALPEVAEKAWQALGPINESKDPHIRIGRGLAIGMMSYGRLTFLHDTSRSYVKLELDGSAIIRCGVPDLGGGQAQALCQIVAEELGIPLNKIKIYISDTALTPLAGTTTATRQLYMSGNATLKAAKELKERLLDKASVMLNVRKAFLKIENEKIISTIDPNNFVSLKDVIAQCSSEGIELFCEAQFNAPFTDVPASELITGRTHPDFTFGAYAVEVAVDVETGMVEVQRVVGCYDVGKALNVLNVEGQIEGGAVYCLGYALMEDLIVDKGYLKTPSFSEYLIPTALDVPDVQPILVESGTGLGPYGAKGIGEPACNAIAPAILNAIRDAVGVRITSLPATPEKVLFAMQNRTPTNKEVSKN</sequence>
<evidence type="ECO:0000259" key="1">
    <source>
        <dbReference type="SMART" id="SM01008"/>
    </source>
</evidence>
<evidence type="ECO:0000313" key="2">
    <source>
        <dbReference type="EMBL" id="PRR69686.1"/>
    </source>
</evidence>
<dbReference type="Proteomes" id="UP000238415">
    <property type="component" value="Unassembled WGS sequence"/>
</dbReference>
<dbReference type="Gene3D" id="3.30.365.10">
    <property type="entry name" value="Aldehyde oxidase/xanthine dehydrogenase, molybdopterin binding domain"/>
    <property type="match status" value="4"/>
</dbReference>
<name>A0A2T0ALQ3_9FIRM</name>
<dbReference type="Gene3D" id="3.90.1170.50">
    <property type="entry name" value="Aldehyde oxidase/xanthine dehydrogenase, a/b hammerhead"/>
    <property type="match status" value="1"/>
</dbReference>
<dbReference type="Pfam" id="PF01315">
    <property type="entry name" value="Ald_Xan_dh_C"/>
    <property type="match status" value="1"/>
</dbReference>
<dbReference type="InterPro" id="IPR037165">
    <property type="entry name" value="AldOxase/xan_DH_Mopterin-bd_sf"/>
</dbReference>
<organism evidence="2 3">
    <name type="scientific">Neomoorella humiferrea</name>
    <dbReference type="NCBI Taxonomy" id="676965"/>
    <lineage>
        <taxon>Bacteria</taxon>
        <taxon>Bacillati</taxon>
        <taxon>Bacillota</taxon>
        <taxon>Clostridia</taxon>
        <taxon>Neomoorellales</taxon>
        <taxon>Neomoorellaceae</taxon>
        <taxon>Neomoorella</taxon>
    </lineage>
</organism>
<dbReference type="RefSeq" id="WP_106006155.1">
    <property type="nucleotide sequence ID" value="NZ_CP136419.1"/>
</dbReference>
<dbReference type="OrthoDB" id="9759099at2"/>
<comment type="caution">
    <text evidence="2">The sequence shown here is derived from an EMBL/GenBank/DDBJ whole genome shotgun (WGS) entry which is preliminary data.</text>
</comment>
<dbReference type="InterPro" id="IPR046867">
    <property type="entry name" value="AldOxase/xan_DH_MoCoBD2"/>
</dbReference>
<dbReference type="AlphaFoldDB" id="A0A2T0ALQ3"/>
<dbReference type="EC" id="1.17.1.4" evidence="2"/>
<protein>
    <submittedName>
        <fullName evidence="2">Putative xanthine dehydrogenase subunit D</fullName>
        <ecNumber evidence="2">1.17.1.4</ecNumber>
    </submittedName>
</protein>
<dbReference type="PANTHER" id="PTHR11908">
    <property type="entry name" value="XANTHINE DEHYDROGENASE"/>
    <property type="match status" value="1"/>
</dbReference>
<dbReference type="InterPro" id="IPR000674">
    <property type="entry name" value="Ald_Oxase/Xan_DH_a/b"/>
</dbReference>
<feature type="domain" description="Aldehyde oxidase/xanthine dehydrogenase a/b hammerhead" evidence="1">
    <location>
        <begin position="20"/>
        <end position="136"/>
    </location>
</feature>
<dbReference type="EMBL" id="PVXM01000052">
    <property type="protein sequence ID" value="PRR69686.1"/>
    <property type="molecule type" value="Genomic_DNA"/>
</dbReference>
<dbReference type="SUPFAM" id="SSF56003">
    <property type="entry name" value="Molybdenum cofactor-binding domain"/>
    <property type="match status" value="1"/>
</dbReference>
<dbReference type="SUPFAM" id="SSF54665">
    <property type="entry name" value="CO dehydrogenase molybdoprotein N-domain-like"/>
    <property type="match status" value="1"/>
</dbReference>
<reference evidence="2 3" key="1">
    <citation type="submission" date="2018-03" db="EMBL/GenBank/DDBJ databases">
        <title>Genome sequence of Moorella humiferrea DSM 23265.</title>
        <authorList>
            <person name="Poehlein A."/>
            <person name="Daniel R."/>
        </authorList>
    </citation>
    <scope>NUCLEOTIDE SEQUENCE [LARGE SCALE GENOMIC DNA]</scope>
    <source>
        <strain evidence="2 3">DSM 23265</strain>
    </source>
</reference>
<dbReference type="SMART" id="SM01008">
    <property type="entry name" value="Ald_Xan_dh_C"/>
    <property type="match status" value="1"/>
</dbReference>
<keyword evidence="2" id="KW-0560">Oxidoreductase</keyword>
<gene>
    <name evidence="2" type="primary">pucD_1</name>
    <name evidence="2" type="ORF">MOHU_22260</name>
</gene>
<dbReference type="GO" id="GO:0004854">
    <property type="term" value="F:xanthine dehydrogenase activity"/>
    <property type="evidence" value="ECO:0007669"/>
    <property type="project" value="UniProtKB-EC"/>
</dbReference>
<keyword evidence="3" id="KW-1185">Reference proteome</keyword>
<dbReference type="Pfam" id="PF02738">
    <property type="entry name" value="MoCoBD_1"/>
    <property type="match status" value="1"/>
</dbReference>
<accession>A0A2T0ALQ3</accession>
<dbReference type="InterPro" id="IPR036856">
    <property type="entry name" value="Ald_Oxase/Xan_DH_a/b_sf"/>
</dbReference>
<evidence type="ECO:0000313" key="3">
    <source>
        <dbReference type="Proteomes" id="UP000238415"/>
    </source>
</evidence>
<dbReference type="Pfam" id="PF20256">
    <property type="entry name" value="MoCoBD_2"/>
    <property type="match status" value="1"/>
</dbReference>
<dbReference type="InterPro" id="IPR016208">
    <property type="entry name" value="Ald_Oxase/xanthine_DH-like"/>
</dbReference>
<dbReference type="GO" id="GO:0005506">
    <property type="term" value="F:iron ion binding"/>
    <property type="evidence" value="ECO:0007669"/>
    <property type="project" value="InterPro"/>
</dbReference>
<proteinExistence type="predicted"/>
<dbReference type="PANTHER" id="PTHR11908:SF157">
    <property type="entry name" value="XANTHINE DEHYDROGENASE SUBUNIT D-RELATED"/>
    <property type="match status" value="1"/>
</dbReference>